<dbReference type="Proteomes" id="UP000184330">
    <property type="component" value="Unassembled WGS sequence"/>
</dbReference>
<dbReference type="InterPro" id="IPR000048">
    <property type="entry name" value="IQ_motif_EF-hand-BS"/>
</dbReference>
<dbReference type="Pfam" id="PF00612">
    <property type="entry name" value="IQ"/>
    <property type="match status" value="1"/>
</dbReference>
<dbReference type="GO" id="GO:0051015">
    <property type="term" value="F:actin filament binding"/>
    <property type="evidence" value="ECO:0007669"/>
    <property type="project" value="TreeGrafter"/>
</dbReference>
<dbReference type="EMBL" id="FJOG01000015">
    <property type="protein sequence ID" value="CZR60102.1"/>
    <property type="molecule type" value="Genomic_DNA"/>
</dbReference>
<dbReference type="SUPFAM" id="SSF56112">
    <property type="entry name" value="Protein kinase-like (PK-like)"/>
    <property type="match status" value="1"/>
</dbReference>
<dbReference type="OrthoDB" id="3560876at2759"/>
<dbReference type="GO" id="GO:0015629">
    <property type="term" value="C:actin cytoskeleton"/>
    <property type="evidence" value="ECO:0007669"/>
    <property type="project" value="TreeGrafter"/>
</dbReference>
<dbReference type="Gene3D" id="1.20.5.190">
    <property type="match status" value="1"/>
</dbReference>
<dbReference type="CDD" id="cd23767">
    <property type="entry name" value="IQCD"/>
    <property type="match status" value="1"/>
</dbReference>
<dbReference type="STRING" id="576137.A0A1L7X506"/>
<dbReference type="AlphaFoldDB" id="A0A1L7X506"/>
<keyword evidence="3" id="KW-1185">Reference proteome</keyword>
<dbReference type="GO" id="GO:0000146">
    <property type="term" value="F:microfilament motor activity"/>
    <property type="evidence" value="ECO:0007669"/>
    <property type="project" value="TreeGrafter"/>
</dbReference>
<reference evidence="2 3" key="1">
    <citation type="submission" date="2016-03" db="EMBL/GenBank/DDBJ databases">
        <authorList>
            <person name="Ploux O."/>
        </authorList>
    </citation>
    <scope>NUCLEOTIDE SEQUENCE [LARGE SCALE GENOMIC DNA]</scope>
    <source>
        <strain evidence="2 3">UAMH 11012</strain>
    </source>
</reference>
<dbReference type="PANTHER" id="PTHR13140">
    <property type="entry name" value="MYOSIN"/>
    <property type="match status" value="1"/>
</dbReference>
<organism evidence="2 3">
    <name type="scientific">Phialocephala subalpina</name>
    <dbReference type="NCBI Taxonomy" id="576137"/>
    <lineage>
        <taxon>Eukaryota</taxon>
        <taxon>Fungi</taxon>
        <taxon>Dikarya</taxon>
        <taxon>Ascomycota</taxon>
        <taxon>Pezizomycotina</taxon>
        <taxon>Leotiomycetes</taxon>
        <taxon>Helotiales</taxon>
        <taxon>Mollisiaceae</taxon>
        <taxon>Phialocephala</taxon>
        <taxon>Phialocephala fortinii species complex</taxon>
    </lineage>
</organism>
<proteinExistence type="predicted"/>
<feature type="compositionally biased region" description="Basic and acidic residues" evidence="1">
    <location>
        <begin position="359"/>
        <end position="374"/>
    </location>
</feature>
<dbReference type="InterPro" id="IPR011009">
    <property type="entry name" value="Kinase-like_dom_sf"/>
</dbReference>
<feature type="region of interest" description="Disordered" evidence="1">
    <location>
        <begin position="256"/>
        <end position="307"/>
    </location>
</feature>
<dbReference type="GO" id="GO:0005737">
    <property type="term" value="C:cytoplasm"/>
    <property type="evidence" value="ECO:0007669"/>
    <property type="project" value="TreeGrafter"/>
</dbReference>
<dbReference type="InterPro" id="IPR027417">
    <property type="entry name" value="P-loop_NTPase"/>
</dbReference>
<accession>A0A1L7X506</accession>
<name>A0A1L7X506_9HELO</name>
<feature type="region of interest" description="Disordered" evidence="1">
    <location>
        <begin position="334"/>
        <end position="407"/>
    </location>
</feature>
<evidence type="ECO:0000256" key="1">
    <source>
        <dbReference type="SAM" id="MobiDB-lite"/>
    </source>
</evidence>
<dbReference type="PANTHER" id="PTHR13140:SF706">
    <property type="entry name" value="DILUTE CLASS UNCONVENTIONAL MYOSIN, ISOFORM C"/>
    <property type="match status" value="1"/>
</dbReference>
<dbReference type="SMART" id="SM00015">
    <property type="entry name" value="IQ"/>
    <property type="match status" value="3"/>
</dbReference>
<dbReference type="Gene3D" id="3.30.200.20">
    <property type="entry name" value="Phosphorylase Kinase, domain 1"/>
    <property type="match status" value="1"/>
</dbReference>
<feature type="compositionally biased region" description="Basic and acidic residues" evidence="1">
    <location>
        <begin position="256"/>
        <end position="265"/>
    </location>
</feature>
<dbReference type="SUPFAM" id="SSF52540">
    <property type="entry name" value="P-loop containing nucleoside triphosphate hydrolases"/>
    <property type="match status" value="1"/>
</dbReference>
<feature type="compositionally biased region" description="Polar residues" evidence="1">
    <location>
        <begin position="375"/>
        <end position="393"/>
    </location>
</feature>
<dbReference type="GO" id="GO:0016020">
    <property type="term" value="C:membrane"/>
    <property type="evidence" value="ECO:0007669"/>
    <property type="project" value="TreeGrafter"/>
</dbReference>
<evidence type="ECO:0008006" key="4">
    <source>
        <dbReference type="Google" id="ProtNLM"/>
    </source>
</evidence>
<protein>
    <recommendedName>
        <fullName evidence="4">Protein kinase domain-containing protein</fullName>
    </recommendedName>
</protein>
<feature type="compositionally biased region" description="Polar residues" evidence="1">
    <location>
        <begin position="196"/>
        <end position="213"/>
    </location>
</feature>
<gene>
    <name evidence="2" type="ORF">PAC_09997</name>
</gene>
<dbReference type="PROSITE" id="PS50096">
    <property type="entry name" value="IQ"/>
    <property type="match status" value="1"/>
</dbReference>
<evidence type="ECO:0000313" key="2">
    <source>
        <dbReference type="EMBL" id="CZR60102.1"/>
    </source>
</evidence>
<dbReference type="Gene3D" id="1.20.58.60">
    <property type="match status" value="1"/>
</dbReference>
<feature type="compositionally biased region" description="Basic and acidic residues" evidence="1">
    <location>
        <begin position="296"/>
        <end position="307"/>
    </location>
</feature>
<feature type="region of interest" description="Disordered" evidence="1">
    <location>
        <begin position="190"/>
        <end position="225"/>
    </location>
</feature>
<dbReference type="GO" id="GO:0007015">
    <property type="term" value="P:actin filament organization"/>
    <property type="evidence" value="ECO:0007669"/>
    <property type="project" value="TreeGrafter"/>
</dbReference>
<sequence>MTEQIRKRPRQCVVLLDREWIFRTGRAEFRLKPRETQDLEAFTEERLSFVCHPVPEDYEGTYEGTLEQFLAFDLQSVRSSVYNTRMNTPFQPEPGNEIRHTKVKRLGDGSQGNVNEVVDIHTGDYYACKVIQYKPMAYWKIDTEKAFKMNIEAEVALLMKLRHVGSFIPALVAARAHELVRIISSHTCAPKAGPQDMTSTSSSQFAKTTTMTMGHSKPEGQPVSEHLNIKVTDNNHKVFSKIKRITILKKLMAPSARDKTFDDSRIQPTDSPNTFVGLRDAIASTPREEPDPDGQADQHKNNLVDPHDHSSLAAKQELSQGGRPLYHAYIEDADDSSVEQTSDDSQRSANLDVWPPSDHNNDTYDQDARQDKQPSEPTVTSSIPQRLDTPQHTSSKRKQHFEDSSASKRAHLELADAIGGGPGSNSAAYPTRWTYKEFALRYYMLVPSSSRTSGIRDMANKILTKVLGASRSEGLDKYQLGQTEIIFRADTLAFLENLRTTRLNHCATMIQKNLKAKYYRRKYLEARNAILLFQSATRRHLAWKHTQETRKIKAATTIQRVWRGQKQRKSFNAIRNNVISI</sequence>
<evidence type="ECO:0000313" key="3">
    <source>
        <dbReference type="Proteomes" id="UP000184330"/>
    </source>
</evidence>